<sequence length="467" mass="52874">MAAFMDDDFLLAGETAKTLYHDYAKDMPIIDYHCHLSPKEIYENKTYQNLTEVWLYGDHYKWRLMRANGVEESHVTGEASDYDKFLAFAKTMQVAIGSPVFQWSHLELRRYFGVQEVINEANAPIIWEKVNAQLTGQGFGARDFIVKSNVKVVCTTDDPVDSLEYHMKLREDKEFPVKVLPSFRPDKGLEINRKGFGEWIQALAGVTGSPVTTYDQLLAALESRVEFFHSVGGRVSDHALDFVPYAETTKEEASAIFAKAIAGENVSLEEETKYKTYTLVFLGKLYAERGWVMQYHMNAARNNNARMFAKLGPDTGFDAMNDQQIALPLARLLDAMDRENTLPKTILYSLNPTHNAVIGTLIGCFQGGGVAGKMQFGSAWWFNDTREGMIAQMKSLADAGLLSQFVGMLTDSRSFLSYTRHEYFRRILCNLIGEWVENGEVPNDTELLGDIVRNISYNNAESYFPFE</sequence>
<evidence type="ECO:0000256" key="7">
    <source>
        <dbReference type="HAMAP-Rule" id="MF_00675"/>
    </source>
</evidence>
<dbReference type="InterPro" id="IPR032466">
    <property type="entry name" value="Metal_Hydrolase"/>
</dbReference>
<gene>
    <name evidence="7 8" type="primary">uxaC</name>
    <name evidence="8" type="ORF">NQZ67_18995</name>
</gene>
<dbReference type="EMBL" id="JANIPJ010000014">
    <property type="protein sequence ID" value="MCR2805975.1"/>
    <property type="molecule type" value="Genomic_DNA"/>
</dbReference>
<dbReference type="GO" id="GO:0042840">
    <property type="term" value="P:D-glucuronate catabolic process"/>
    <property type="evidence" value="ECO:0007669"/>
    <property type="project" value="TreeGrafter"/>
</dbReference>
<evidence type="ECO:0000256" key="1">
    <source>
        <dbReference type="ARBA" id="ARBA00001165"/>
    </source>
</evidence>
<dbReference type="Gene3D" id="1.10.2020.10">
    <property type="entry name" value="uronate isomerase, domain 2, chain A"/>
    <property type="match status" value="1"/>
</dbReference>
<dbReference type="SUPFAM" id="SSF51556">
    <property type="entry name" value="Metallo-dependent hydrolases"/>
    <property type="match status" value="1"/>
</dbReference>
<name>A0A9X2MT37_9BACL</name>
<dbReference type="GO" id="GO:0008880">
    <property type="term" value="F:glucuronate isomerase activity"/>
    <property type="evidence" value="ECO:0007669"/>
    <property type="project" value="UniProtKB-UniRule"/>
</dbReference>
<evidence type="ECO:0000256" key="2">
    <source>
        <dbReference type="ARBA" id="ARBA00004892"/>
    </source>
</evidence>
<dbReference type="Gene3D" id="3.20.20.140">
    <property type="entry name" value="Metal-dependent hydrolases"/>
    <property type="match status" value="1"/>
</dbReference>
<dbReference type="GO" id="GO:0019698">
    <property type="term" value="P:D-galacturonate catabolic process"/>
    <property type="evidence" value="ECO:0007669"/>
    <property type="project" value="TreeGrafter"/>
</dbReference>
<dbReference type="HAMAP" id="MF_00675">
    <property type="entry name" value="UxaC"/>
    <property type="match status" value="1"/>
</dbReference>
<protein>
    <recommendedName>
        <fullName evidence="5 7">Uronate isomerase</fullName>
        <ecNumber evidence="4 7">5.3.1.12</ecNumber>
    </recommendedName>
    <alternativeName>
        <fullName evidence="7">Glucuronate isomerase</fullName>
    </alternativeName>
    <alternativeName>
        <fullName evidence="7">Uronic isomerase</fullName>
    </alternativeName>
</protein>
<dbReference type="RefSeq" id="WP_257449001.1">
    <property type="nucleotide sequence ID" value="NZ_JANIPJ010000014.1"/>
</dbReference>
<evidence type="ECO:0000256" key="4">
    <source>
        <dbReference type="ARBA" id="ARBA00012546"/>
    </source>
</evidence>
<evidence type="ECO:0000256" key="5">
    <source>
        <dbReference type="ARBA" id="ARBA00020555"/>
    </source>
</evidence>
<dbReference type="Pfam" id="PF02614">
    <property type="entry name" value="UxaC"/>
    <property type="match status" value="1"/>
</dbReference>
<dbReference type="AlphaFoldDB" id="A0A9X2MT37"/>
<comment type="caution">
    <text evidence="8">The sequence shown here is derived from an EMBL/GenBank/DDBJ whole genome shotgun (WGS) entry which is preliminary data.</text>
</comment>
<accession>A0A9X2MT37</accession>
<dbReference type="NCBIfam" id="NF002794">
    <property type="entry name" value="PRK02925.1"/>
    <property type="match status" value="1"/>
</dbReference>
<comment type="catalytic activity">
    <reaction evidence="1 7">
        <text>D-glucuronate = D-fructuronate</text>
        <dbReference type="Rhea" id="RHEA:13049"/>
        <dbReference type="ChEBI" id="CHEBI:58720"/>
        <dbReference type="ChEBI" id="CHEBI:59863"/>
        <dbReference type="EC" id="5.3.1.12"/>
    </reaction>
</comment>
<keyword evidence="9" id="KW-1185">Reference proteome</keyword>
<evidence type="ECO:0000256" key="6">
    <source>
        <dbReference type="ARBA" id="ARBA00023235"/>
    </source>
</evidence>
<dbReference type="PANTHER" id="PTHR30068">
    <property type="entry name" value="URONATE ISOMERASE"/>
    <property type="match status" value="1"/>
</dbReference>
<reference evidence="8" key="1">
    <citation type="submission" date="2022-08" db="EMBL/GenBank/DDBJ databases">
        <title>The genomic sequence of strain Paenibacillus sp. SCIV0701.</title>
        <authorList>
            <person name="Zhao H."/>
        </authorList>
    </citation>
    <scope>NUCLEOTIDE SEQUENCE</scope>
    <source>
        <strain evidence="8">SCIV0701</strain>
    </source>
</reference>
<comment type="catalytic activity">
    <reaction evidence="7">
        <text>aldehydo-D-galacturonate = keto-D-tagaturonate</text>
        <dbReference type="Rhea" id="RHEA:27702"/>
        <dbReference type="ChEBI" id="CHEBI:12952"/>
        <dbReference type="ChEBI" id="CHEBI:17886"/>
    </reaction>
</comment>
<evidence type="ECO:0000313" key="9">
    <source>
        <dbReference type="Proteomes" id="UP001141950"/>
    </source>
</evidence>
<organism evidence="8 9">
    <name type="scientific">Paenibacillus soyae</name>
    <dbReference type="NCBI Taxonomy" id="2969249"/>
    <lineage>
        <taxon>Bacteria</taxon>
        <taxon>Bacillati</taxon>
        <taxon>Bacillota</taxon>
        <taxon>Bacilli</taxon>
        <taxon>Bacillales</taxon>
        <taxon>Paenibacillaceae</taxon>
        <taxon>Paenibacillus</taxon>
    </lineage>
</organism>
<dbReference type="EC" id="5.3.1.12" evidence="4 7"/>
<comment type="pathway">
    <text evidence="2 7">Carbohydrate metabolism; pentose and glucuronate interconversion.</text>
</comment>
<dbReference type="InterPro" id="IPR003766">
    <property type="entry name" value="Uronate_isomerase"/>
</dbReference>
<proteinExistence type="inferred from homology"/>
<dbReference type="PANTHER" id="PTHR30068:SF4">
    <property type="entry name" value="URONATE ISOMERASE"/>
    <property type="match status" value="1"/>
</dbReference>
<evidence type="ECO:0000256" key="3">
    <source>
        <dbReference type="ARBA" id="ARBA00008397"/>
    </source>
</evidence>
<evidence type="ECO:0000313" key="8">
    <source>
        <dbReference type="EMBL" id="MCR2805975.1"/>
    </source>
</evidence>
<keyword evidence="6 7" id="KW-0413">Isomerase</keyword>
<dbReference type="Proteomes" id="UP001141950">
    <property type="component" value="Unassembled WGS sequence"/>
</dbReference>
<comment type="similarity">
    <text evidence="3 7">Belongs to the metallo-dependent hydrolases superfamily. Uronate isomerase family.</text>
</comment>